<gene>
    <name evidence="2" type="ORF">AMURIS_04804</name>
</gene>
<dbReference type="Proteomes" id="UP000236311">
    <property type="component" value="Unassembled WGS sequence"/>
</dbReference>
<dbReference type="SUPFAM" id="SSF50118">
    <property type="entry name" value="Cell growth inhibitor/plasmid maintenance toxic component"/>
    <property type="match status" value="1"/>
</dbReference>
<accession>A0A2K4ZNK2</accession>
<dbReference type="InterPro" id="IPR011067">
    <property type="entry name" value="Plasmid_toxin/cell-grow_inhib"/>
</dbReference>
<reference evidence="2 3" key="1">
    <citation type="submission" date="2018-01" db="EMBL/GenBank/DDBJ databases">
        <authorList>
            <person name="Gaut B.S."/>
            <person name="Morton B.R."/>
            <person name="Clegg M.T."/>
            <person name="Duvall M.R."/>
        </authorList>
    </citation>
    <scope>NUCLEOTIDE SEQUENCE [LARGE SCALE GENOMIC DNA]</scope>
    <source>
        <strain evidence="2">GP69</strain>
    </source>
</reference>
<name>A0A2K4ZNK2_9FIRM</name>
<organism evidence="2 3">
    <name type="scientific">Acetatifactor muris</name>
    <dbReference type="NCBI Taxonomy" id="879566"/>
    <lineage>
        <taxon>Bacteria</taxon>
        <taxon>Bacillati</taxon>
        <taxon>Bacillota</taxon>
        <taxon>Clostridia</taxon>
        <taxon>Lachnospirales</taxon>
        <taxon>Lachnospiraceae</taxon>
        <taxon>Acetatifactor</taxon>
    </lineage>
</organism>
<dbReference type="Gene3D" id="2.30.30.110">
    <property type="match status" value="1"/>
</dbReference>
<evidence type="ECO:0000256" key="1">
    <source>
        <dbReference type="SAM" id="Coils"/>
    </source>
</evidence>
<dbReference type="EMBL" id="OFSM01000037">
    <property type="protein sequence ID" value="SOY32051.1"/>
    <property type="molecule type" value="Genomic_DNA"/>
</dbReference>
<evidence type="ECO:0000313" key="2">
    <source>
        <dbReference type="EMBL" id="SOY32051.1"/>
    </source>
</evidence>
<sequence length="256" mass="29511">MMKSTANMFWSDINDIKRFSENTEDNKNKRTKKTASIILAGVQLMENYIKGLKNLSAYDASSIILSDANWIRNNEKTDFTDGYGNVVSAKIGSIYYIDFGKTFSDELAYFHHGLCIGKKDGKILIVPMTSGTKYFSSCYHPINNPTASKKYRQALMSEGFEKDCILKLNDTKFISPGRIDKETVSINSDIVEQIQEQVFGIQFPELYQKFYNSLKKIDKYEKQISDQKELVSRLKQENNTLRMKSRKFENNIDIKE</sequence>
<keyword evidence="3" id="KW-1185">Reference proteome</keyword>
<evidence type="ECO:0000313" key="3">
    <source>
        <dbReference type="Proteomes" id="UP000236311"/>
    </source>
</evidence>
<protein>
    <recommendedName>
        <fullName evidence="4">PemK-like protein</fullName>
    </recommendedName>
</protein>
<dbReference type="AlphaFoldDB" id="A0A2K4ZNK2"/>
<keyword evidence="1" id="KW-0175">Coiled coil</keyword>
<evidence type="ECO:0008006" key="4">
    <source>
        <dbReference type="Google" id="ProtNLM"/>
    </source>
</evidence>
<dbReference type="OrthoDB" id="2045803at2"/>
<proteinExistence type="predicted"/>
<dbReference type="RefSeq" id="WP_103242024.1">
    <property type="nucleotide sequence ID" value="NZ_JANJZD010000039.1"/>
</dbReference>
<feature type="coiled-coil region" evidence="1">
    <location>
        <begin position="217"/>
        <end position="251"/>
    </location>
</feature>